<dbReference type="RefSeq" id="WP_346064196.1">
    <property type="nucleotide sequence ID" value="NZ_BAAADR010000046.1"/>
</dbReference>
<feature type="domain" description="Wadjet protein JetD C-terminal" evidence="1">
    <location>
        <begin position="202"/>
        <end position="300"/>
    </location>
</feature>
<reference evidence="3" key="1">
    <citation type="journal article" date="2019" name="Int. J. Syst. Evol. Microbiol.">
        <title>The Global Catalogue of Microorganisms (GCM) 10K type strain sequencing project: providing services to taxonomists for standard genome sequencing and annotation.</title>
        <authorList>
            <consortium name="The Broad Institute Genomics Platform"/>
            <consortium name="The Broad Institute Genome Sequencing Center for Infectious Disease"/>
            <person name="Wu L."/>
            <person name="Ma J."/>
        </authorList>
    </citation>
    <scope>NUCLEOTIDE SEQUENCE [LARGE SCALE GENOMIC DNA]</scope>
    <source>
        <strain evidence="3">CGMCC 1.13666</strain>
    </source>
</reference>
<evidence type="ECO:0000313" key="3">
    <source>
        <dbReference type="Proteomes" id="UP001596411"/>
    </source>
</evidence>
<accession>A0ABW2F1G6</accession>
<evidence type="ECO:0000259" key="1">
    <source>
        <dbReference type="Pfam" id="PF09983"/>
    </source>
</evidence>
<gene>
    <name evidence="2" type="ORF">ACFQH5_17005</name>
</gene>
<dbReference type="EMBL" id="JBHSZP010000034">
    <property type="protein sequence ID" value="MFC7091245.1"/>
    <property type="molecule type" value="Genomic_DNA"/>
</dbReference>
<keyword evidence="3" id="KW-1185">Reference proteome</keyword>
<comment type="caution">
    <text evidence="2">The sequence shown here is derived from an EMBL/GenBank/DDBJ whole genome shotgun (WGS) entry which is preliminary data.</text>
</comment>
<organism evidence="2 3">
    <name type="scientific">Halomonas salifodinae</name>
    <dbReference type="NCBI Taxonomy" id="438745"/>
    <lineage>
        <taxon>Bacteria</taxon>
        <taxon>Pseudomonadati</taxon>
        <taxon>Pseudomonadota</taxon>
        <taxon>Gammaproteobacteria</taxon>
        <taxon>Oceanospirillales</taxon>
        <taxon>Halomonadaceae</taxon>
        <taxon>Halomonas</taxon>
    </lineage>
</organism>
<dbReference type="InterPro" id="IPR024534">
    <property type="entry name" value="JetD_C"/>
</dbReference>
<proteinExistence type="predicted"/>
<sequence>MSEVRERVLATLDAPARELLAWLEAAWLRHYRRHGTAKRWQAKTLVERLLTLGACGTHLEARQCLERLWRAGILAAADRGSLTARLGLNPRVGLDANWSETLVEGLPRAAVELGLTPAQSRAWERALDGTLGDWSAPDQAALVAGLRDLAAALPAAYEQGAYAVSARYLLGSSKLLTSLPQELLRAFGIEVTSFRPPVAWVLASGPRAPRGLMLIENPQSFSQACELGIDDQLALICSFGYGLSLGEALSRPERMRLVGERLPGVSLETLLALPNASYWGDMDPEGLRIFRALKRRLPQLNLSALYEPMIMALQAGQGHPLDALTGKPGQLPGQSWQRGLDQEWVEDATLARLAGLPLDARLEAAWLSAIDTNEVRQ</sequence>
<dbReference type="Proteomes" id="UP001596411">
    <property type="component" value="Unassembled WGS sequence"/>
</dbReference>
<protein>
    <submittedName>
        <fullName evidence="2">Wadjet anti-phage system protein JetD domain-containing protein</fullName>
    </submittedName>
</protein>
<dbReference type="Pfam" id="PF09983">
    <property type="entry name" value="JetD_C"/>
    <property type="match status" value="1"/>
</dbReference>
<evidence type="ECO:0000313" key="2">
    <source>
        <dbReference type="EMBL" id="MFC7091245.1"/>
    </source>
</evidence>
<name>A0ABW2F1G6_9GAMM</name>